<comment type="caution">
    <text evidence="2">The sequence shown here is derived from an EMBL/GenBank/DDBJ whole genome shotgun (WGS) entry which is preliminary data.</text>
</comment>
<sequence>MAGGNSRSGTYVQAPEEASPTKRRTSAASARRCSPARAESVHRVCGVSSLPPTFRSSVPTLDKRALLATSARAPTPDARAAAFASFNCICSASSPALQPPGGLGLLRRPRPDQRALLATSARPCTSLNRLCSDFYPAEQTPRAEDQVAGAGPRPTFSACQRLGAVRLPPCPGRCSIPTKLRCSLPACKLFQSKNSICGTVGPPGVLESWIKIVGRGGVPAEGYRLEEEATGEERCRVGPPGRRGH</sequence>
<dbReference type="AlphaFoldDB" id="A0A6G1ELD7"/>
<proteinExistence type="predicted"/>
<feature type="region of interest" description="Disordered" evidence="1">
    <location>
        <begin position="1"/>
        <end position="34"/>
    </location>
</feature>
<dbReference type="Proteomes" id="UP000479710">
    <property type="component" value="Unassembled WGS sequence"/>
</dbReference>
<feature type="compositionally biased region" description="Polar residues" evidence="1">
    <location>
        <begin position="1"/>
        <end position="11"/>
    </location>
</feature>
<accession>A0A6G1ELD7</accession>
<organism evidence="2 3">
    <name type="scientific">Oryza meyeriana var. granulata</name>
    <dbReference type="NCBI Taxonomy" id="110450"/>
    <lineage>
        <taxon>Eukaryota</taxon>
        <taxon>Viridiplantae</taxon>
        <taxon>Streptophyta</taxon>
        <taxon>Embryophyta</taxon>
        <taxon>Tracheophyta</taxon>
        <taxon>Spermatophyta</taxon>
        <taxon>Magnoliopsida</taxon>
        <taxon>Liliopsida</taxon>
        <taxon>Poales</taxon>
        <taxon>Poaceae</taxon>
        <taxon>BOP clade</taxon>
        <taxon>Oryzoideae</taxon>
        <taxon>Oryzeae</taxon>
        <taxon>Oryzinae</taxon>
        <taxon>Oryza</taxon>
        <taxon>Oryza meyeriana</taxon>
    </lineage>
</organism>
<name>A0A6G1ELD7_9ORYZ</name>
<protein>
    <submittedName>
        <fullName evidence="2">Uncharacterized protein</fullName>
    </submittedName>
</protein>
<evidence type="ECO:0000313" key="2">
    <source>
        <dbReference type="EMBL" id="KAF0925638.1"/>
    </source>
</evidence>
<evidence type="ECO:0000256" key="1">
    <source>
        <dbReference type="SAM" id="MobiDB-lite"/>
    </source>
</evidence>
<keyword evidence="3" id="KW-1185">Reference proteome</keyword>
<evidence type="ECO:0000313" key="3">
    <source>
        <dbReference type="Proteomes" id="UP000479710"/>
    </source>
</evidence>
<gene>
    <name evidence="2" type="ORF">E2562_017213</name>
</gene>
<reference evidence="2 3" key="1">
    <citation type="submission" date="2019-11" db="EMBL/GenBank/DDBJ databases">
        <title>Whole genome sequence of Oryza granulata.</title>
        <authorList>
            <person name="Li W."/>
        </authorList>
    </citation>
    <scope>NUCLEOTIDE SEQUENCE [LARGE SCALE GENOMIC DNA]</scope>
    <source>
        <strain evidence="3">cv. Menghai</strain>
        <tissue evidence="2">Leaf</tissue>
    </source>
</reference>
<dbReference type="EMBL" id="SPHZ02000003">
    <property type="protein sequence ID" value="KAF0925638.1"/>
    <property type="molecule type" value="Genomic_DNA"/>
</dbReference>